<gene>
    <name evidence="1" type="ORF">Vretifemale_17179</name>
</gene>
<proteinExistence type="predicted"/>
<evidence type="ECO:0000313" key="2">
    <source>
        <dbReference type="Proteomes" id="UP000747110"/>
    </source>
</evidence>
<name>A0A8J4CYL3_9CHLO</name>
<accession>A0A8J4CYL3</accession>
<dbReference type="Proteomes" id="UP000747110">
    <property type="component" value="Unassembled WGS sequence"/>
</dbReference>
<keyword evidence="2" id="KW-1185">Reference proteome</keyword>
<feature type="non-terminal residue" evidence="1">
    <location>
        <position position="1"/>
    </location>
</feature>
<comment type="caution">
    <text evidence="1">The sequence shown here is derived from an EMBL/GenBank/DDBJ whole genome shotgun (WGS) entry which is preliminary data.</text>
</comment>
<protein>
    <submittedName>
        <fullName evidence="1">Uncharacterized protein</fullName>
    </submittedName>
</protein>
<dbReference type="EMBL" id="BNCP01000050">
    <property type="protein sequence ID" value="GIL89354.1"/>
    <property type="molecule type" value="Genomic_DNA"/>
</dbReference>
<sequence>MPGIVFTPRRFRVFCNRLSSVDVVLCTAFFFLLTEPLPPVRTAPAIFISLSRSMLVGLADPNSVLLGPITASVSAKRKGFDYDLPNVDSLFRKA</sequence>
<reference evidence="1" key="1">
    <citation type="journal article" date="2021" name="Proc. Natl. Acad. Sci. U.S.A.">
        <title>Three genomes in the algal genus Volvox reveal the fate of a haploid sex-determining region after a transition to homothallism.</title>
        <authorList>
            <person name="Yamamoto K."/>
            <person name="Hamaji T."/>
            <person name="Kawai-Toyooka H."/>
            <person name="Matsuzaki R."/>
            <person name="Takahashi F."/>
            <person name="Nishimura Y."/>
            <person name="Kawachi M."/>
            <person name="Noguchi H."/>
            <person name="Minakuchi Y."/>
            <person name="Umen J.G."/>
            <person name="Toyoda A."/>
            <person name="Nozaki H."/>
        </authorList>
    </citation>
    <scope>NUCLEOTIDE SEQUENCE</scope>
    <source>
        <strain evidence="1">NIES-3786</strain>
    </source>
</reference>
<dbReference type="AlphaFoldDB" id="A0A8J4CYL3"/>
<organism evidence="1 2">
    <name type="scientific">Volvox reticuliferus</name>
    <dbReference type="NCBI Taxonomy" id="1737510"/>
    <lineage>
        <taxon>Eukaryota</taxon>
        <taxon>Viridiplantae</taxon>
        <taxon>Chlorophyta</taxon>
        <taxon>core chlorophytes</taxon>
        <taxon>Chlorophyceae</taxon>
        <taxon>CS clade</taxon>
        <taxon>Chlamydomonadales</taxon>
        <taxon>Volvocaceae</taxon>
        <taxon>Volvox</taxon>
    </lineage>
</organism>
<evidence type="ECO:0000313" key="1">
    <source>
        <dbReference type="EMBL" id="GIL89354.1"/>
    </source>
</evidence>